<evidence type="ECO:0000313" key="1">
    <source>
        <dbReference type="Proteomes" id="UP000887565"/>
    </source>
</evidence>
<keyword evidence="1" id="KW-1185">Reference proteome</keyword>
<accession>A0A915IX07</accession>
<proteinExistence type="predicted"/>
<sequence>MGSWPGKSITNPLHGRISRRMPTFGDRGAVAMGNGDSSIMLTSSLTGCMVSSTAMGLTMGHLVAAARDVFWAGASLVWSAAWSFAESEEAMVTVSVGGVAATGVLLWVM</sequence>
<dbReference type="Proteomes" id="UP000887565">
    <property type="component" value="Unplaced"/>
</dbReference>
<reference evidence="2" key="1">
    <citation type="submission" date="2022-11" db="UniProtKB">
        <authorList>
            <consortium name="WormBaseParasite"/>
        </authorList>
    </citation>
    <scope>IDENTIFICATION</scope>
</reference>
<name>A0A915IX07_ROMCU</name>
<dbReference type="AlphaFoldDB" id="A0A915IX07"/>
<evidence type="ECO:0000313" key="2">
    <source>
        <dbReference type="WBParaSite" id="nRc.2.0.1.t17940-RA"/>
    </source>
</evidence>
<organism evidence="1 2">
    <name type="scientific">Romanomermis culicivorax</name>
    <name type="common">Nematode worm</name>
    <dbReference type="NCBI Taxonomy" id="13658"/>
    <lineage>
        <taxon>Eukaryota</taxon>
        <taxon>Metazoa</taxon>
        <taxon>Ecdysozoa</taxon>
        <taxon>Nematoda</taxon>
        <taxon>Enoplea</taxon>
        <taxon>Dorylaimia</taxon>
        <taxon>Mermithida</taxon>
        <taxon>Mermithoidea</taxon>
        <taxon>Mermithidae</taxon>
        <taxon>Romanomermis</taxon>
    </lineage>
</organism>
<protein>
    <submittedName>
        <fullName evidence="2">Uncharacterized protein</fullName>
    </submittedName>
</protein>
<dbReference type="WBParaSite" id="nRc.2.0.1.t17940-RA">
    <property type="protein sequence ID" value="nRc.2.0.1.t17940-RA"/>
    <property type="gene ID" value="nRc.2.0.1.g17940"/>
</dbReference>